<dbReference type="EC" id="3.1.2.14" evidence="1"/>
<dbReference type="Gene3D" id="3.40.50.12780">
    <property type="entry name" value="N-terminal domain of ligase-like"/>
    <property type="match status" value="1"/>
</dbReference>
<dbReference type="SMART" id="SM00827">
    <property type="entry name" value="PKS_AT"/>
    <property type="match status" value="1"/>
</dbReference>
<dbReference type="PROSITE" id="PS00012">
    <property type="entry name" value="PHOSPHOPANTETHEINE"/>
    <property type="match status" value="1"/>
</dbReference>
<dbReference type="InterPro" id="IPR013968">
    <property type="entry name" value="PKS_KR"/>
</dbReference>
<feature type="region of interest" description="Disordered" evidence="9">
    <location>
        <begin position="2363"/>
        <end position="2384"/>
    </location>
</feature>
<dbReference type="GO" id="GO:0016297">
    <property type="term" value="F:fatty acyl-[ACP] hydrolase activity"/>
    <property type="evidence" value="ECO:0007669"/>
    <property type="project" value="UniProtKB-EC"/>
</dbReference>
<dbReference type="SUPFAM" id="SSF52151">
    <property type="entry name" value="FabD/lysophospholipase-like"/>
    <property type="match status" value="1"/>
</dbReference>
<dbReference type="InterPro" id="IPR000873">
    <property type="entry name" value="AMP-dep_synth/lig_dom"/>
</dbReference>
<feature type="domain" description="Carrier" evidence="10">
    <location>
        <begin position="3387"/>
        <end position="3463"/>
    </location>
</feature>
<evidence type="ECO:0000256" key="9">
    <source>
        <dbReference type="SAM" id="MobiDB-lite"/>
    </source>
</evidence>
<feature type="compositionally biased region" description="Polar residues" evidence="9">
    <location>
        <begin position="2375"/>
        <end position="2384"/>
    </location>
</feature>
<dbReference type="SUPFAM" id="SSF53901">
    <property type="entry name" value="Thiolase-like"/>
    <property type="match status" value="3"/>
</dbReference>
<dbReference type="InterPro" id="IPR009081">
    <property type="entry name" value="PP-bd_ACP"/>
</dbReference>
<keyword evidence="8" id="KW-0175">Coiled coil</keyword>
<evidence type="ECO:0000256" key="2">
    <source>
        <dbReference type="ARBA" id="ARBA00012873"/>
    </source>
</evidence>
<dbReference type="Gene3D" id="3.30.559.10">
    <property type="entry name" value="Chloramphenicol acetyltransferase-like domain"/>
    <property type="match status" value="1"/>
</dbReference>
<evidence type="ECO:0000256" key="8">
    <source>
        <dbReference type="SAM" id="Coils"/>
    </source>
</evidence>
<dbReference type="Pfam" id="PF16197">
    <property type="entry name" value="KAsynt_C_assoc"/>
    <property type="match status" value="1"/>
</dbReference>
<evidence type="ECO:0000313" key="13">
    <source>
        <dbReference type="Proteomes" id="UP001432322"/>
    </source>
</evidence>
<comment type="catalytic activity">
    <reaction evidence="7">
        <text>acetyl-CoA + n malonyl-CoA + 2n NADPH + 2n H(+) = a long-chain fatty acid + (n+1) CoA + n CO2 + 2n NADP(+).</text>
        <dbReference type="EC" id="2.3.1.85"/>
    </reaction>
</comment>
<dbReference type="InterPro" id="IPR025110">
    <property type="entry name" value="AMP-bd_C"/>
</dbReference>
<dbReference type="InterPro" id="IPR029058">
    <property type="entry name" value="AB_hydrolase_fold"/>
</dbReference>
<dbReference type="InterPro" id="IPR023213">
    <property type="entry name" value="CAT-like_dom_sf"/>
</dbReference>
<organism evidence="12 13">
    <name type="scientific">Pristionchus fissidentatus</name>
    <dbReference type="NCBI Taxonomy" id="1538716"/>
    <lineage>
        <taxon>Eukaryota</taxon>
        <taxon>Metazoa</taxon>
        <taxon>Ecdysozoa</taxon>
        <taxon>Nematoda</taxon>
        <taxon>Chromadorea</taxon>
        <taxon>Rhabditida</taxon>
        <taxon>Rhabditina</taxon>
        <taxon>Diplogasteromorpha</taxon>
        <taxon>Diplogasteroidea</taxon>
        <taxon>Neodiplogasteridae</taxon>
        <taxon>Pristionchus</taxon>
    </lineage>
</organism>
<dbReference type="Pfam" id="PF00550">
    <property type="entry name" value="PP-binding"/>
    <property type="match status" value="3"/>
</dbReference>
<dbReference type="InterPro" id="IPR018201">
    <property type="entry name" value="Ketoacyl_synth_AS"/>
</dbReference>
<dbReference type="Gene3D" id="3.30.300.30">
    <property type="match status" value="1"/>
</dbReference>
<dbReference type="SUPFAM" id="SSF47336">
    <property type="entry name" value="ACP-like"/>
    <property type="match status" value="3"/>
</dbReference>
<keyword evidence="4" id="KW-0596">Phosphopantetheine</keyword>
<evidence type="ECO:0000313" key="12">
    <source>
        <dbReference type="EMBL" id="GMT33540.1"/>
    </source>
</evidence>
<evidence type="ECO:0000256" key="6">
    <source>
        <dbReference type="ARBA" id="ARBA00022679"/>
    </source>
</evidence>
<evidence type="ECO:0000256" key="7">
    <source>
        <dbReference type="ARBA" id="ARBA00044883"/>
    </source>
</evidence>
<dbReference type="CDD" id="cd00833">
    <property type="entry name" value="PKS"/>
    <property type="match status" value="2"/>
</dbReference>
<dbReference type="GO" id="GO:0005737">
    <property type="term" value="C:cytoplasm"/>
    <property type="evidence" value="ECO:0007669"/>
    <property type="project" value="TreeGrafter"/>
</dbReference>
<dbReference type="InterPro" id="IPR014030">
    <property type="entry name" value="Ketoacyl_synth_N"/>
</dbReference>
<dbReference type="Pfam" id="PF00698">
    <property type="entry name" value="Acyl_transf_1"/>
    <property type="match status" value="1"/>
</dbReference>
<dbReference type="InterPro" id="IPR045851">
    <property type="entry name" value="AMP-bd_C_sf"/>
</dbReference>
<dbReference type="InterPro" id="IPR020806">
    <property type="entry name" value="PKS_PP-bd"/>
</dbReference>
<dbReference type="PANTHER" id="PTHR43775">
    <property type="entry name" value="FATTY ACID SYNTHASE"/>
    <property type="match status" value="1"/>
</dbReference>
<dbReference type="Gene3D" id="3.30.70.3290">
    <property type="match status" value="2"/>
</dbReference>
<dbReference type="GO" id="GO:0044550">
    <property type="term" value="P:secondary metabolite biosynthetic process"/>
    <property type="evidence" value="ECO:0007669"/>
    <property type="project" value="UniProtKB-ARBA"/>
</dbReference>
<dbReference type="Gene3D" id="1.10.1200.10">
    <property type="entry name" value="ACP-like"/>
    <property type="match status" value="3"/>
</dbReference>
<dbReference type="SUPFAM" id="SSF51735">
    <property type="entry name" value="NAD(P)-binding Rossmann-fold domains"/>
    <property type="match status" value="2"/>
</dbReference>
<dbReference type="InterPro" id="IPR016035">
    <property type="entry name" value="Acyl_Trfase/lysoPLipase"/>
</dbReference>
<dbReference type="Pfam" id="PF00668">
    <property type="entry name" value="Condensation"/>
    <property type="match status" value="1"/>
</dbReference>
<dbReference type="Gene3D" id="3.40.50.1820">
    <property type="entry name" value="alpha/beta hydrolase"/>
    <property type="match status" value="1"/>
</dbReference>
<feature type="domain" description="Carrier" evidence="10">
    <location>
        <begin position="1000"/>
        <end position="1075"/>
    </location>
</feature>
<dbReference type="GO" id="GO:0004315">
    <property type="term" value="F:3-oxoacyl-[acyl-carrier-protein] synthase activity"/>
    <property type="evidence" value="ECO:0007669"/>
    <property type="project" value="InterPro"/>
</dbReference>
<feature type="coiled-coil region" evidence="8">
    <location>
        <begin position="2638"/>
        <end position="2665"/>
    </location>
</feature>
<dbReference type="InterPro" id="IPR016039">
    <property type="entry name" value="Thiolase-like"/>
</dbReference>
<dbReference type="Pfam" id="PF08659">
    <property type="entry name" value="KR"/>
    <property type="match status" value="2"/>
</dbReference>
<dbReference type="Pfam" id="PF00501">
    <property type="entry name" value="AMP-binding"/>
    <property type="match status" value="1"/>
</dbReference>
<dbReference type="InterPro" id="IPR001242">
    <property type="entry name" value="Condensation_dom"/>
</dbReference>
<dbReference type="Gene3D" id="3.40.366.10">
    <property type="entry name" value="Malonyl-Coenzyme A Acyl Carrier Protein, domain 2"/>
    <property type="match status" value="1"/>
</dbReference>
<dbReference type="Pfam" id="PF02801">
    <property type="entry name" value="Ketoacyl-synt_C"/>
    <property type="match status" value="2"/>
</dbReference>
<dbReference type="InterPro" id="IPR036736">
    <property type="entry name" value="ACP-like_sf"/>
</dbReference>
<dbReference type="PROSITE" id="PS52004">
    <property type="entry name" value="KS3_2"/>
    <property type="match status" value="2"/>
</dbReference>
<dbReference type="SUPFAM" id="SSF53474">
    <property type="entry name" value="alpha/beta-Hydrolases"/>
    <property type="match status" value="1"/>
</dbReference>
<dbReference type="SMART" id="SM00822">
    <property type="entry name" value="PKS_KR"/>
    <property type="match status" value="1"/>
</dbReference>
<dbReference type="InterPro" id="IPR006162">
    <property type="entry name" value="Ppantetheine_attach_site"/>
</dbReference>
<dbReference type="Gene3D" id="3.40.50.720">
    <property type="entry name" value="NAD(P)-binding Rossmann-like Domain"/>
    <property type="match status" value="2"/>
</dbReference>
<keyword evidence="6" id="KW-0808">Transferase</keyword>
<feature type="domain" description="Ketosynthase family 3 (KS3)" evidence="11">
    <location>
        <begin position="1"/>
        <end position="384"/>
    </location>
</feature>
<dbReference type="Pfam" id="PF13193">
    <property type="entry name" value="AMP-binding_C"/>
    <property type="match status" value="1"/>
</dbReference>
<feature type="domain" description="Carrier" evidence="10">
    <location>
        <begin position="2380"/>
        <end position="2455"/>
    </location>
</feature>
<dbReference type="Gene3D" id="3.40.47.10">
    <property type="match status" value="2"/>
</dbReference>
<dbReference type="Pfam" id="PF00109">
    <property type="entry name" value="ketoacyl-synt"/>
    <property type="match status" value="2"/>
</dbReference>
<gene>
    <name evidence="12" type="ORF">PFISCL1PPCAC_24837</name>
</gene>
<dbReference type="InterPro" id="IPR050091">
    <property type="entry name" value="PKS_NRPS_Biosynth_Enz"/>
</dbReference>
<dbReference type="SMART" id="SM00823">
    <property type="entry name" value="PKS_PP"/>
    <property type="match status" value="2"/>
</dbReference>
<dbReference type="Proteomes" id="UP001432322">
    <property type="component" value="Unassembled WGS sequence"/>
</dbReference>
<dbReference type="GO" id="GO:0006633">
    <property type="term" value="P:fatty acid biosynthetic process"/>
    <property type="evidence" value="ECO:0007669"/>
    <property type="project" value="InterPro"/>
</dbReference>
<dbReference type="PROSITE" id="PS00606">
    <property type="entry name" value="KS3_1"/>
    <property type="match status" value="2"/>
</dbReference>
<evidence type="ECO:0000256" key="4">
    <source>
        <dbReference type="ARBA" id="ARBA00022450"/>
    </source>
</evidence>
<feature type="non-terminal residue" evidence="12">
    <location>
        <position position="1"/>
    </location>
</feature>
<dbReference type="InterPro" id="IPR036291">
    <property type="entry name" value="NAD(P)-bd_dom_sf"/>
</dbReference>
<proteinExistence type="predicted"/>
<evidence type="ECO:0000259" key="10">
    <source>
        <dbReference type="PROSITE" id="PS50075"/>
    </source>
</evidence>
<dbReference type="InterPro" id="IPR032821">
    <property type="entry name" value="PKS_assoc"/>
</dbReference>
<comment type="caution">
    <text evidence="12">The sequence shown here is derived from an EMBL/GenBank/DDBJ whole genome shotgun (WGS) entry which is preliminary data.</text>
</comment>
<dbReference type="InterPro" id="IPR020841">
    <property type="entry name" value="PKS_Beta-ketoAc_synthase_dom"/>
</dbReference>
<protein>
    <recommendedName>
        <fullName evidence="3">Fatty acid synthase</fullName>
        <ecNumber evidence="2">2.3.1.85</ecNumber>
        <ecNumber evidence="1">3.1.2.14</ecNumber>
    </recommendedName>
</protein>
<dbReference type="GO" id="GO:0031177">
    <property type="term" value="F:phosphopantetheine binding"/>
    <property type="evidence" value="ECO:0007669"/>
    <property type="project" value="InterPro"/>
</dbReference>
<evidence type="ECO:0000256" key="3">
    <source>
        <dbReference type="ARBA" id="ARBA00018769"/>
    </source>
</evidence>
<dbReference type="Pfam" id="PF00975">
    <property type="entry name" value="Thioesterase"/>
    <property type="match status" value="1"/>
</dbReference>
<dbReference type="GO" id="GO:0005886">
    <property type="term" value="C:plasma membrane"/>
    <property type="evidence" value="ECO:0007669"/>
    <property type="project" value="TreeGrafter"/>
</dbReference>
<keyword evidence="13" id="KW-1185">Reference proteome</keyword>
<dbReference type="SMART" id="SM00825">
    <property type="entry name" value="PKS_KS"/>
    <property type="match status" value="2"/>
</dbReference>
<dbReference type="EMBL" id="BTSY01000006">
    <property type="protein sequence ID" value="GMT33540.1"/>
    <property type="molecule type" value="Genomic_DNA"/>
</dbReference>
<evidence type="ECO:0000256" key="1">
    <source>
        <dbReference type="ARBA" id="ARBA00012480"/>
    </source>
</evidence>
<keyword evidence="5" id="KW-0597">Phosphoprotein</keyword>
<dbReference type="PROSITE" id="PS00455">
    <property type="entry name" value="AMP_BINDING"/>
    <property type="match status" value="1"/>
</dbReference>
<reference evidence="12" key="1">
    <citation type="submission" date="2023-10" db="EMBL/GenBank/DDBJ databases">
        <title>Genome assembly of Pristionchus species.</title>
        <authorList>
            <person name="Yoshida K."/>
            <person name="Sommer R.J."/>
        </authorList>
    </citation>
    <scope>NUCLEOTIDE SEQUENCE</scope>
    <source>
        <strain evidence="12">RS5133</strain>
    </source>
</reference>
<dbReference type="PROSITE" id="PS50075">
    <property type="entry name" value="CARRIER"/>
    <property type="match status" value="3"/>
</dbReference>
<dbReference type="Gene3D" id="3.30.559.30">
    <property type="entry name" value="Nonribosomal peptide synthetase, condensation domain"/>
    <property type="match status" value="1"/>
</dbReference>
<sequence>LPHIIGYDGNFCLDAHGNASMWDQLKNGRTTNKAAYTLREKIGREAAFIDRDLSLFDPEFFGISPMEAPYMDPLQRQLLLSVQASMENAEISQLPASTGIFIGTSTADFVARMMVTMKEINGYYGAGTNVSALAGRIAHWLKAEGPVVTVDTACSSSFTALIAACDALRDGRCEYAIVGAATLIFVEHGTEVLTRAGMLSTDFACKVMDGSANGYLRGEAAASVLLYRDSTLGGSPIKAWSIGHNGTSSAMAAPNGRRQEKLMSTVCSEPLSWREAHMTGTSLGDPIETGAIARVSGGEPVRVSSIKSALGHSEAVAGFASLVSVMEQLDANYYLPQLHYCCPNDKIPKSICFDTVGNDGIKESQLTVNSFGFTGTNTVILVGREVKKTVKSTGRPVLIPISVHSAALLEGYVQQVEEFISSSSLPLESIASGLQKGRIHRRHRAVLVIDHRRRVVYRNISAQKTSSDLALNVSNGGLDVVAKRLARTFNINSSTDDVSIIKLLLQSLGLPIKFICSTDSQILANGIKVMLASSIPAGVRIVDASTLSPIAVLALVADAFMARVPVNWSVLSPLSNRVSGHVIPSALNLRSFWPELRDDVEPELYPEFAIALEGKPLARGEKRNWCGERLQGADALPCFVTHSKSAAVLVMYPSEARTSQQLSEVALRIIEIWKEVERHGGIVVVARKNDGSSHLQVSALLRSLASESKGVSYKVVGYDRVEEVAEELEDESQNEVVVYKGGVRCVQRLAPMDKVVKTKKRPGKVVISGGSGGIGQSILQHLKPSESIVISRNGTSIPDANVSIIKGDCAIRSDLLPLEPTTGIDHVFHCAGTVANALRHSQNDELMMTVLKPKVEGFLNLVAATSSPSGIDAMSSSAVILGSAGQTNYAFANGFMADEAERRGHRVIHWGPWRDRGMLAGGELESIRKQIEEGGWKMMESARAVRHLAVEDRRSRLVMDAEWSKILGRQPHLSNFLQRICSIAPTAAAAREIAAPVADVPANVSDESVEDIIARVSGLTTVEREIGFMSMGIDSLMIEDIRNQIRFAFGVDLSVADIYDNSTLERLERFVESKRVIVAPKEEKKAEEEKSGGKDEIAIIGYSGAFSGSRSVEEFWDRLYKGEECIWRGEKKEDDEENIVRAGGIIEGIDEFDNAFFHITKDDAARIEPQIRTFVQHSYAALERSGYIKERSTLRTGVWAGAEPSEYSNGEGEARGTLARMYSMNQKDFVAAWTAHLLDLRGSATGVYTACSSALLAMDQACSALKEGKVDLALAGAVSLQLPDSAFYEYQPGNVLSPDGKCCPFDESARGIVRGSAVACLVMKRLSEARRDGDTIHAVVKAIGVSNDGVEKASFMAPNRRGMRECMEEAHKECDDNVIKSIKFVECHGTGTSVGDEMELSALRDVYRNPINIGSVKANIGHCFAGAGLAGVVKGIAILKRKQIPPQINFTRFHPRFGETTTLKIAVKQEKIEEENFHVAVSSFGIGGTNGHIVLGAAPRGEEKVIMQSTPPSRVYILPVSARSEEACKRLCVRLAEHLEQGASLSSLTSSLQHRREFFKYRTAIIARDSAEAIARLRSISEIITTQSGSFGNDGLAFYFAPQGVQYPNMEKATLELAPTFETTMEKLSSIVKEKISLDLIREIYPRDGEESRIKDADLAQIVIFSLCQSITAQLEEFGVESDQLVGHSVGEYAAMAYGEAASPSELLVLLIERGRLIATTPKARMLAVRGELPPLPSDIEVSAHLSSSFRCIVGPPQSIEAFTAVLLAAGKEWKELETAHGFHSYMLEPILPHFDKELRKIRFRRMRKTLISNVDGKPIREVTTDYCKTHMRRDIRIDKCVEALKTNKKIRAVLQIGPAGVLENLLAQSGMPVINTCNSKRNHERFPDRSQLFEAIGQLWCHGYRLNFDRFNPEAAFDESMPTYAFDPIRCWKEADVKESGESTNRVFTQGWAPFFAKTTKIESKRVLIFTNGVPMLELAELQAELKKRQCVVQLETSLTDERIKFIGDKMKESPDLVLFVLRPGLITLNETFFAAHFIRKHVLTSHPVPFIVIDLVASSLTSTVLGPLREQHLLAPALNCYVDNSQRLPLISLVDSFALGAPSDQLLALPGRLLQLSYSETAAGQELQLHGRILVLGGSGAIGKSIVREVLNRAKEHSTVVIVSRNASSRVPADLVSLAKERGHSLEALDVNVLKEDDVMNMIEKLADLTTVINVVGLPPVENLDKPRADVEAVLDSKIKSTANILNALAKNGRRLENLVLISSLSALLGLQGTEEYASANCFIDSTSLSVSPLIDNALSIQWPAWKGEGMAVSSSSPVSDILDKGAITHAEGRRLFRQALKHRGVIAVAKMHPMTLKSEIGKKMRGGDGEGQESTGDESLSPTEIVRDVWRSILPAAEVKNEHNFFEIGGNSLNALQISWAVNKRLKCSSRVNLLFDYPRFSDFVAAVLKESSIVDEIKLLDKTGSLPLTYAQDNMFLLKQLERGSHYNIVFSNETRGEMNSRAMRAAVLSVIARQHSMRSVFHQRGLDEPTQQVHSLTESYQLLDYTPMNEEQYNEMVACELSWDFDLSSIPLRIRCALVGDRYVMIFSQHHIITDGWSMTILAREMTAFYHHFIGKGDRPSRLVVSIADIAGWQRSEQNVDELKENVEELKKRLHGKKATRILGTRPRPLRLTKNCASVSLMLPKEVVDRANGLAAREQSTAYAVYLTHFLMTLRAWSEEEELDDVMIGCPVSGRNRQEMNDLIGYFLNNSVIDVNVKIDESVESVLQKVKQRTTENRRFEKIPFQHLVAALDTRESRDELPFYIYFNFRNDLDFPKVDISGLETEVKQLSMARIFETSFTLDETPDGMRVLIEYNTDVFSSTLMENFLGDYASSLSGIPLQRPPIIAPSTDYIQQSLIRSIRAQSILTPDALALTGTGEPLTYSQLMDVAERSAIHLQDRWFAAMGDPLRADDIVVISTSPNEIFVPMLATLLSGAAYAPVDPKWPVARIEGVREAVNAPFIVDTSFFDEMKGEKRKIRGRSMAIDQSYIIHTSGSTGKPKGVCITNQNLAVFTAAATRQTLTRPFVSLLQSVNTVFDVSKFNMFTALTNGASLHRPREITTAVDEAAEIGAENLFLNTAVFNSLTDKDALKLRSVRRVIVGGEGPQDNAIQKMIRQGIEFMQIYGPSEDTIWSLSYRSKVDDSGSKLGYTMDNEGVELTECNRRIEKGQLGELTLIGDKVGRGYLHDANPGKFVPNPYRSKEDEALERRKIVYRTGDRMRIKEGALHFVGRGDKQIKVGKIRGQRIELLEIEKAVISAAPVITTAVVVKVDEQLIAFVITSDPSVKSTLQASLRSTLPSYMIPSQIIVIDKVPRNSNGKVDSAALAAIVGEAAEKERVIYDKDSTLDRLQTVWTSILSLSSFHPTDDFFSCGGHSLLIFQLRTAVETEFGVSLDLVDLIDSRGPVAAHSQSSNSPIPITIFTTVRESAEATHNIYAIHAIGGTIFPYFGFNKVFPAQFNIYAVEYKEEYPGETIEELAQFYAENIKRHTRSTSFFVMGHSMGGHISREIALILGVPFIVSLDTWYARPGILRLNIIEEFLKDAFAILPNPELLVRRGMKLGRIMMNYDPKKSGVKIYLLKAERLGRSALQGVIRNDVTEDMVRAMRYNGLEDLCEESIDVVTVPGDHEGMLSARNLALYAKDLVRPFLENM</sequence>
<dbReference type="InterPro" id="IPR020845">
    <property type="entry name" value="AMP-binding_CS"/>
</dbReference>
<evidence type="ECO:0000256" key="5">
    <source>
        <dbReference type="ARBA" id="ARBA00022553"/>
    </source>
</evidence>
<dbReference type="InterPro" id="IPR001227">
    <property type="entry name" value="Ac_transferase_dom_sf"/>
</dbReference>
<accession>A0AAV5WSK2</accession>
<dbReference type="InterPro" id="IPR014031">
    <property type="entry name" value="Ketoacyl_synth_C"/>
</dbReference>
<dbReference type="InterPro" id="IPR042099">
    <property type="entry name" value="ANL_N_sf"/>
</dbReference>
<dbReference type="Gene3D" id="3.30.70.250">
    <property type="entry name" value="Malonyl-CoA ACP transacylase, ACP-binding"/>
    <property type="match status" value="1"/>
</dbReference>
<dbReference type="PANTHER" id="PTHR43775:SF37">
    <property type="entry name" value="SI:DKEY-61P9.11"/>
    <property type="match status" value="1"/>
</dbReference>
<dbReference type="SUPFAM" id="SSF52777">
    <property type="entry name" value="CoA-dependent acyltransferases"/>
    <property type="match status" value="2"/>
</dbReference>
<dbReference type="GO" id="GO:0004312">
    <property type="term" value="F:fatty acid synthase activity"/>
    <property type="evidence" value="ECO:0007669"/>
    <property type="project" value="UniProtKB-EC"/>
</dbReference>
<dbReference type="InterPro" id="IPR001031">
    <property type="entry name" value="Thioesterase"/>
</dbReference>
<dbReference type="InterPro" id="IPR057326">
    <property type="entry name" value="KR_dom"/>
</dbReference>
<evidence type="ECO:0000259" key="11">
    <source>
        <dbReference type="PROSITE" id="PS52004"/>
    </source>
</evidence>
<name>A0AAV5WSK2_9BILA</name>
<dbReference type="EC" id="2.3.1.85" evidence="2"/>
<dbReference type="SUPFAM" id="SSF56801">
    <property type="entry name" value="Acetyl-CoA synthetase-like"/>
    <property type="match status" value="1"/>
</dbReference>
<feature type="domain" description="Ketosynthase family 3 (KS3)" evidence="11">
    <location>
        <begin position="1094"/>
        <end position="1497"/>
    </location>
</feature>
<dbReference type="InterPro" id="IPR014043">
    <property type="entry name" value="Acyl_transferase_dom"/>
</dbReference>